<protein>
    <recommendedName>
        <fullName evidence="2">Inhibitor I9 domain-containing protein</fullName>
    </recommendedName>
</protein>
<sequence length="82" mass="8976">MAAKYIVVFKPSASQEQIDSFAKTVSEDGKSLFRGEVTHKYSTTLKGFAATLTENTLAKFNSLQPGEDIIDYIEPDGVVTTQ</sequence>
<dbReference type="Proteomes" id="UP001215280">
    <property type="component" value="Unassembled WGS sequence"/>
</dbReference>
<evidence type="ECO:0000313" key="4">
    <source>
        <dbReference type="Proteomes" id="UP001215280"/>
    </source>
</evidence>
<dbReference type="InterPro" id="IPR052471">
    <property type="entry name" value="PBI_I9"/>
</dbReference>
<dbReference type="PANTHER" id="PTHR28288:SF2">
    <property type="entry name" value="PROTEASE B INHIBITOR 2"/>
    <property type="match status" value="1"/>
</dbReference>
<accession>A0AAD7K683</accession>
<evidence type="ECO:0000259" key="2">
    <source>
        <dbReference type="Pfam" id="PF05922"/>
    </source>
</evidence>
<organism evidence="3 4">
    <name type="scientific">Mycena maculata</name>
    <dbReference type="NCBI Taxonomy" id="230809"/>
    <lineage>
        <taxon>Eukaryota</taxon>
        <taxon>Fungi</taxon>
        <taxon>Dikarya</taxon>
        <taxon>Basidiomycota</taxon>
        <taxon>Agaricomycotina</taxon>
        <taxon>Agaricomycetes</taxon>
        <taxon>Agaricomycetidae</taxon>
        <taxon>Agaricales</taxon>
        <taxon>Marasmiineae</taxon>
        <taxon>Mycenaceae</taxon>
        <taxon>Mycena</taxon>
    </lineage>
</organism>
<gene>
    <name evidence="3" type="ORF">DFH07DRAFT_951067</name>
</gene>
<dbReference type="InterPro" id="IPR037045">
    <property type="entry name" value="S8pro/Inhibitor_I9_sf"/>
</dbReference>
<dbReference type="Gene3D" id="3.30.70.80">
    <property type="entry name" value="Peptidase S8 propeptide/proteinase inhibitor I9"/>
    <property type="match status" value="1"/>
</dbReference>
<name>A0AAD7K683_9AGAR</name>
<dbReference type="PANTHER" id="PTHR28288">
    <property type="entry name" value="PROTEASE B INHIBITOR 2"/>
    <property type="match status" value="1"/>
</dbReference>
<dbReference type="SUPFAM" id="SSF54897">
    <property type="entry name" value="Protease propeptides/inhibitors"/>
    <property type="match status" value="1"/>
</dbReference>
<dbReference type="AlphaFoldDB" id="A0AAD7K683"/>
<dbReference type="GO" id="GO:0042144">
    <property type="term" value="P:vacuole fusion, non-autophagic"/>
    <property type="evidence" value="ECO:0007669"/>
    <property type="project" value="TreeGrafter"/>
</dbReference>
<dbReference type="EMBL" id="JARJLG010000009">
    <property type="protein sequence ID" value="KAJ7777986.1"/>
    <property type="molecule type" value="Genomic_DNA"/>
</dbReference>
<evidence type="ECO:0000313" key="3">
    <source>
        <dbReference type="EMBL" id="KAJ7777986.1"/>
    </source>
</evidence>
<evidence type="ECO:0000256" key="1">
    <source>
        <dbReference type="ARBA" id="ARBA00038069"/>
    </source>
</evidence>
<comment type="similarity">
    <text evidence="1">Belongs to the protease inhibitor I9 family.</text>
</comment>
<dbReference type="InterPro" id="IPR010259">
    <property type="entry name" value="S8pro/Inhibitor_I9"/>
</dbReference>
<feature type="domain" description="Inhibitor I9" evidence="2">
    <location>
        <begin position="4"/>
        <end position="81"/>
    </location>
</feature>
<comment type="caution">
    <text evidence="3">The sequence shown here is derived from an EMBL/GenBank/DDBJ whole genome shotgun (WGS) entry which is preliminary data.</text>
</comment>
<dbReference type="GO" id="GO:0004866">
    <property type="term" value="F:endopeptidase inhibitor activity"/>
    <property type="evidence" value="ECO:0007669"/>
    <property type="project" value="TreeGrafter"/>
</dbReference>
<reference evidence="3" key="1">
    <citation type="submission" date="2023-03" db="EMBL/GenBank/DDBJ databases">
        <title>Massive genome expansion in bonnet fungi (Mycena s.s.) driven by repeated elements and novel gene families across ecological guilds.</title>
        <authorList>
            <consortium name="Lawrence Berkeley National Laboratory"/>
            <person name="Harder C.B."/>
            <person name="Miyauchi S."/>
            <person name="Viragh M."/>
            <person name="Kuo A."/>
            <person name="Thoen E."/>
            <person name="Andreopoulos B."/>
            <person name="Lu D."/>
            <person name="Skrede I."/>
            <person name="Drula E."/>
            <person name="Henrissat B."/>
            <person name="Morin E."/>
            <person name="Kohler A."/>
            <person name="Barry K."/>
            <person name="LaButti K."/>
            <person name="Morin E."/>
            <person name="Salamov A."/>
            <person name="Lipzen A."/>
            <person name="Mereny Z."/>
            <person name="Hegedus B."/>
            <person name="Baldrian P."/>
            <person name="Stursova M."/>
            <person name="Weitz H."/>
            <person name="Taylor A."/>
            <person name="Grigoriev I.V."/>
            <person name="Nagy L.G."/>
            <person name="Martin F."/>
            <person name="Kauserud H."/>
        </authorList>
    </citation>
    <scope>NUCLEOTIDE SEQUENCE</scope>
    <source>
        <strain evidence="3">CBHHK188m</strain>
    </source>
</reference>
<keyword evidence="4" id="KW-1185">Reference proteome</keyword>
<proteinExistence type="inferred from homology"/>
<dbReference type="Pfam" id="PF05922">
    <property type="entry name" value="Inhibitor_I9"/>
    <property type="match status" value="1"/>
</dbReference>